<dbReference type="CDD" id="cd04471">
    <property type="entry name" value="S1_RNase_R"/>
    <property type="match status" value="1"/>
</dbReference>
<evidence type="ECO:0000256" key="5">
    <source>
        <dbReference type="ARBA" id="ARBA00022801"/>
    </source>
</evidence>
<dbReference type="PANTHER" id="PTHR23355:SF9">
    <property type="entry name" value="DIS3-LIKE EXONUCLEASE 2"/>
    <property type="match status" value="1"/>
</dbReference>
<evidence type="ECO:0000256" key="8">
    <source>
        <dbReference type="HAMAP-Rule" id="MF_01895"/>
    </source>
</evidence>
<evidence type="ECO:0000259" key="10">
    <source>
        <dbReference type="PROSITE" id="PS50126"/>
    </source>
</evidence>
<comment type="function">
    <text evidence="8">3'-5' exoribonuclease that releases 5'-nucleoside monophosphates and is involved in maturation of structured RNAs.</text>
</comment>
<evidence type="ECO:0000313" key="12">
    <source>
        <dbReference type="Proteomes" id="UP000562464"/>
    </source>
</evidence>
<evidence type="ECO:0000256" key="4">
    <source>
        <dbReference type="ARBA" id="ARBA00022722"/>
    </source>
</evidence>
<keyword evidence="6 8" id="KW-0269">Exonuclease</keyword>
<dbReference type="EC" id="3.1.13.1" evidence="8"/>
<dbReference type="RefSeq" id="WP_183538812.1">
    <property type="nucleotide sequence ID" value="NZ_JACHHV010000004.1"/>
</dbReference>
<dbReference type="PANTHER" id="PTHR23355">
    <property type="entry name" value="RIBONUCLEASE"/>
    <property type="match status" value="1"/>
</dbReference>
<dbReference type="Pfam" id="PF08206">
    <property type="entry name" value="OB_RNB"/>
    <property type="match status" value="1"/>
</dbReference>
<feature type="compositionally biased region" description="Basic and acidic residues" evidence="9">
    <location>
        <begin position="720"/>
        <end position="744"/>
    </location>
</feature>
<dbReference type="InterPro" id="IPR003029">
    <property type="entry name" value="S1_domain"/>
</dbReference>
<sequence>MKKKILKYLHEKNKISVSMREMADDLGLSNANDFRELVKLIASMEKEKLVDFTDLGTIAIHSQDSEITGIFRANRAGFGFVTIDGDEADVFIARGQTDSAMDGDEVNIVITKVGNTLAGTSAEGKVVAVTKRAYDRIVGTFKPINDIGDFFGEITSRDKKFTWKILASNRGLMASENQVVAAEIIEFPNEEHPDSVVVLINKIIGSTNDKGIDVLEVLEDMGIRSEFTESVDQELKNISDTITPDELAGREDLRNEITYTIDGADAKDLDDAIHIKLLENGNYELGVHIADVSHYVKYGTALDEEALERGTSVYVTDRVVPMLPEKLSNGICSLNPQVDRLVQSCIMEIDQAGKVIRERIVHSVIKTTYRMTYDDVNKMIQGDKEAIERFSKISDSVFNAVKLHRILEKMRMHRGALEFSENEAKIIVDDNGLPVEIVKRERGVAERMIESFMLAANETVAEHYARMNIPFIYRIHEEPKAEKVQAFIDLASSFGLSIPGSAAHIEQKDLQAFSHKIKGQPYELVLSKLMLRSMQQARYSEKEVGHFGLAAEFYTHFTSPIRRYPDLLVHRLIDEYDASGYKDEKKIQFWEERISEIASHSSNRERRAVDAEREVDKMKKAEYMMAFVDSDFDGIVSSITSFGAFIELPNTIEGLMHVNSFKKEFLRYDERSLSLHSEKTGLTLRIGSAIRIKVKRADKITGEIDFEYVKSDLDVFEKHVKMERPHSHNRKEKPDQSKKSDKHPYKISNKIGKDGKKLSNNQAFYKKVTKKNKGNHKGGKNI</sequence>
<proteinExistence type="inferred from homology"/>
<dbReference type="SMART" id="SM00955">
    <property type="entry name" value="RNB"/>
    <property type="match status" value="1"/>
</dbReference>
<feature type="compositionally biased region" description="Basic residues" evidence="9">
    <location>
        <begin position="767"/>
        <end position="782"/>
    </location>
</feature>
<organism evidence="11 12">
    <name type="scientific">Lactovum miscens</name>
    <dbReference type="NCBI Taxonomy" id="190387"/>
    <lineage>
        <taxon>Bacteria</taxon>
        <taxon>Bacillati</taxon>
        <taxon>Bacillota</taxon>
        <taxon>Bacilli</taxon>
        <taxon>Lactobacillales</taxon>
        <taxon>Streptococcaceae</taxon>
        <taxon>Lactovum</taxon>
    </lineage>
</organism>
<dbReference type="SMART" id="SM00316">
    <property type="entry name" value="S1"/>
    <property type="match status" value="1"/>
</dbReference>
<accession>A0A841C726</accession>
<evidence type="ECO:0000256" key="6">
    <source>
        <dbReference type="ARBA" id="ARBA00022839"/>
    </source>
</evidence>
<dbReference type="InterPro" id="IPR004476">
    <property type="entry name" value="RNase_II/RNase_R"/>
</dbReference>
<comment type="similarity">
    <text evidence="8">Belongs to the RNR ribonuclease family. RNase R subfamily.</text>
</comment>
<dbReference type="InterPro" id="IPR012340">
    <property type="entry name" value="NA-bd_OB-fold"/>
</dbReference>
<evidence type="ECO:0000256" key="2">
    <source>
        <dbReference type="ARBA" id="ARBA00004496"/>
    </source>
</evidence>
<dbReference type="PROSITE" id="PS50126">
    <property type="entry name" value="S1"/>
    <property type="match status" value="1"/>
</dbReference>
<name>A0A841C726_9LACT</name>
<dbReference type="EMBL" id="JACHHV010000004">
    <property type="protein sequence ID" value="MBB5887538.1"/>
    <property type="molecule type" value="Genomic_DNA"/>
</dbReference>
<dbReference type="Proteomes" id="UP000562464">
    <property type="component" value="Unassembled WGS sequence"/>
</dbReference>
<dbReference type="Pfam" id="PF00575">
    <property type="entry name" value="S1"/>
    <property type="match status" value="1"/>
</dbReference>
<evidence type="ECO:0000256" key="7">
    <source>
        <dbReference type="ARBA" id="ARBA00022884"/>
    </source>
</evidence>
<dbReference type="NCBIfam" id="TIGR00358">
    <property type="entry name" value="3_prime_RNase"/>
    <property type="match status" value="1"/>
</dbReference>
<dbReference type="PROSITE" id="PS01175">
    <property type="entry name" value="RIBONUCLEASE_II"/>
    <property type="match status" value="1"/>
</dbReference>
<evidence type="ECO:0000256" key="3">
    <source>
        <dbReference type="ARBA" id="ARBA00022490"/>
    </source>
</evidence>
<keyword evidence="7 8" id="KW-0694">RNA-binding</keyword>
<comment type="catalytic activity">
    <reaction evidence="1 8">
        <text>Exonucleolytic cleavage in the 3'- to 5'-direction to yield nucleoside 5'-phosphates.</text>
        <dbReference type="EC" id="3.1.13.1"/>
    </reaction>
</comment>
<keyword evidence="12" id="KW-1185">Reference proteome</keyword>
<reference evidence="11 12" key="1">
    <citation type="submission" date="2020-08" db="EMBL/GenBank/DDBJ databases">
        <title>Genomic Encyclopedia of Type Strains, Phase IV (KMG-IV): sequencing the most valuable type-strain genomes for metagenomic binning, comparative biology and taxonomic classification.</title>
        <authorList>
            <person name="Goeker M."/>
        </authorList>
    </citation>
    <scope>NUCLEOTIDE SEQUENCE [LARGE SCALE GENOMIC DNA]</scope>
    <source>
        <strain evidence="11 12">DSM 14925</strain>
    </source>
</reference>
<evidence type="ECO:0000313" key="11">
    <source>
        <dbReference type="EMBL" id="MBB5887538.1"/>
    </source>
</evidence>
<dbReference type="Pfam" id="PF17876">
    <property type="entry name" value="CSD2"/>
    <property type="match status" value="1"/>
</dbReference>
<dbReference type="InterPro" id="IPR050180">
    <property type="entry name" value="RNR_Ribonuclease"/>
</dbReference>
<dbReference type="InterPro" id="IPR001900">
    <property type="entry name" value="RNase_II/R"/>
</dbReference>
<dbReference type="Pfam" id="PF00773">
    <property type="entry name" value="RNB"/>
    <property type="match status" value="1"/>
</dbReference>
<dbReference type="GO" id="GO:0005829">
    <property type="term" value="C:cytosol"/>
    <property type="evidence" value="ECO:0007669"/>
    <property type="project" value="TreeGrafter"/>
</dbReference>
<keyword evidence="4 8" id="KW-0540">Nuclease</keyword>
<keyword evidence="5 8" id="KW-0378">Hydrolase</keyword>
<feature type="domain" description="S1 motif" evidence="10">
    <location>
        <begin position="629"/>
        <end position="709"/>
    </location>
</feature>
<dbReference type="GO" id="GO:0006402">
    <property type="term" value="P:mRNA catabolic process"/>
    <property type="evidence" value="ECO:0007669"/>
    <property type="project" value="TreeGrafter"/>
</dbReference>
<dbReference type="AlphaFoldDB" id="A0A841C726"/>
<dbReference type="SUPFAM" id="SSF50249">
    <property type="entry name" value="Nucleic acid-binding proteins"/>
    <property type="match status" value="4"/>
</dbReference>
<dbReference type="InterPro" id="IPR013223">
    <property type="entry name" value="RNase_B_OB_dom"/>
</dbReference>
<feature type="region of interest" description="Disordered" evidence="9">
    <location>
        <begin position="720"/>
        <end position="782"/>
    </location>
</feature>
<dbReference type="Gene3D" id="2.40.50.140">
    <property type="entry name" value="Nucleic acid-binding proteins"/>
    <property type="match status" value="2"/>
</dbReference>
<comment type="subcellular location">
    <subcellularLocation>
        <location evidence="2 8">Cytoplasm</location>
    </subcellularLocation>
</comment>
<keyword evidence="3 8" id="KW-0963">Cytoplasm</keyword>
<gene>
    <name evidence="8" type="primary">rnr</name>
    <name evidence="11" type="ORF">HNQ37_000409</name>
</gene>
<comment type="caution">
    <text evidence="11">The sequence shown here is derived from an EMBL/GenBank/DDBJ whole genome shotgun (WGS) entry which is preliminary data.</text>
</comment>
<dbReference type="NCBIfam" id="TIGR02063">
    <property type="entry name" value="RNase_R"/>
    <property type="match status" value="1"/>
</dbReference>
<evidence type="ECO:0000256" key="1">
    <source>
        <dbReference type="ARBA" id="ARBA00001849"/>
    </source>
</evidence>
<dbReference type="InterPro" id="IPR011805">
    <property type="entry name" value="RNase_R"/>
</dbReference>
<protein>
    <recommendedName>
        <fullName evidence="8">Ribonuclease R</fullName>
        <shortName evidence="8">RNase R</shortName>
        <ecNumber evidence="8">3.1.13.1</ecNumber>
    </recommendedName>
</protein>
<evidence type="ECO:0000256" key="9">
    <source>
        <dbReference type="SAM" id="MobiDB-lite"/>
    </source>
</evidence>
<dbReference type="GO" id="GO:0008859">
    <property type="term" value="F:exoribonuclease II activity"/>
    <property type="evidence" value="ECO:0007669"/>
    <property type="project" value="UniProtKB-UniRule"/>
</dbReference>
<dbReference type="GO" id="GO:0003723">
    <property type="term" value="F:RNA binding"/>
    <property type="evidence" value="ECO:0007669"/>
    <property type="project" value="UniProtKB-UniRule"/>
</dbReference>
<dbReference type="InterPro" id="IPR040476">
    <property type="entry name" value="CSD2"/>
</dbReference>
<dbReference type="HAMAP" id="MF_01895">
    <property type="entry name" value="RNase_R"/>
    <property type="match status" value="1"/>
</dbReference>
<dbReference type="InterPro" id="IPR022966">
    <property type="entry name" value="RNase_II/R_CS"/>
</dbReference>